<dbReference type="EMBL" id="AWOR01000037">
    <property type="protein sequence ID" value="KGH30801.1"/>
    <property type="molecule type" value="Genomic_DNA"/>
</dbReference>
<evidence type="ECO:0000256" key="1">
    <source>
        <dbReference type="SAM" id="MobiDB-lite"/>
    </source>
</evidence>
<organism evidence="2 3">
    <name type="scientific">Comamonas testosteroni</name>
    <name type="common">Pseudomonas testosteroni</name>
    <dbReference type="NCBI Taxonomy" id="285"/>
    <lineage>
        <taxon>Bacteria</taxon>
        <taxon>Pseudomonadati</taxon>
        <taxon>Pseudomonadota</taxon>
        <taxon>Betaproteobacteria</taxon>
        <taxon>Burkholderiales</taxon>
        <taxon>Comamonadaceae</taxon>
        <taxon>Comamonas</taxon>
    </lineage>
</organism>
<protein>
    <submittedName>
        <fullName evidence="2">Uncharacterized protein</fullName>
    </submittedName>
</protein>
<sequence>MSRIKNALVRALKATAGDLDEIVKIDGLTKQERFVLHSAREICERLMTEQIRSRVSSPPTPSQAERHHSDKPKPPQQLPRSQKGKPAEHNHQKQFANHGKPWLPNEVGIIQNAITLARAKAVEIDVHHLSTQLGRSPYSVASKLVQHGFLNEDWAQQFRK</sequence>
<dbReference type="Proteomes" id="UP000029553">
    <property type="component" value="Unassembled WGS sequence"/>
</dbReference>
<evidence type="ECO:0000313" key="2">
    <source>
        <dbReference type="EMBL" id="KGH30801.1"/>
    </source>
</evidence>
<dbReference type="AlphaFoldDB" id="A0A096DZ70"/>
<gene>
    <name evidence="2" type="ORF">P353_08045</name>
</gene>
<accession>A0A096DZ70</accession>
<dbReference type="PATRIC" id="fig|285.48.peg.3452"/>
<feature type="region of interest" description="Disordered" evidence="1">
    <location>
        <begin position="49"/>
        <end position="102"/>
    </location>
</feature>
<feature type="compositionally biased region" description="Basic and acidic residues" evidence="1">
    <location>
        <begin position="64"/>
        <end position="73"/>
    </location>
</feature>
<name>A0A096DZ70_COMTE</name>
<dbReference type="RefSeq" id="WP_034367536.1">
    <property type="nucleotide sequence ID" value="NZ_AWOR01000037.1"/>
</dbReference>
<reference evidence="2 3" key="1">
    <citation type="submission" date="2013-09" db="EMBL/GenBank/DDBJ databases">
        <title>High correlation between genotypes and phenotypes of environmental bacteria Comamonas testosteroni strains.</title>
        <authorList>
            <person name="Liu L."/>
            <person name="Zhu W."/>
            <person name="Xia X."/>
            <person name="Xu B."/>
            <person name="Luo M."/>
            <person name="Wang G."/>
        </authorList>
    </citation>
    <scope>NUCLEOTIDE SEQUENCE [LARGE SCALE GENOMIC DNA]</scope>
    <source>
        <strain evidence="2 3">JL40</strain>
    </source>
</reference>
<comment type="caution">
    <text evidence="2">The sequence shown here is derived from an EMBL/GenBank/DDBJ whole genome shotgun (WGS) entry which is preliminary data.</text>
</comment>
<proteinExistence type="predicted"/>
<evidence type="ECO:0000313" key="3">
    <source>
        <dbReference type="Proteomes" id="UP000029553"/>
    </source>
</evidence>